<keyword evidence="9" id="KW-1185">Reference proteome</keyword>
<dbReference type="InterPro" id="IPR001497">
    <property type="entry name" value="MethylDNA_cys_MeTrfase_AS"/>
</dbReference>
<dbReference type="Gene3D" id="1.10.10.10">
    <property type="entry name" value="Winged helix-like DNA-binding domain superfamily/Winged helix DNA-binding domain"/>
    <property type="match status" value="1"/>
</dbReference>
<dbReference type="PANTHER" id="PTHR10815">
    <property type="entry name" value="METHYLATED-DNA--PROTEIN-CYSTEINE METHYLTRANSFERASE"/>
    <property type="match status" value="1"/>
</dbReference>
<dbReference type="EMBL" id="CP114052">
    <property type="protein sequence ID" value="WAW15329.1"/>
    <property type="molecule type" value="Genomic_DNA"/>
</dbReference>
<sequence>MIIKNKTNLYMCEFESEFGTMLTIASDTQLYLLLKKNSKNIDIIKEKILSNSDVSPIKEKNDLIKKIEFELMEYCEGKRTNFDIGLNLQGSDFQKKVWNELINLDYGQDTTYSNICSKINSKAYRAVGNAVGANPIQVIIPCHRVLRTDGGIGGFSGGLDMKVKLLNIEGIDHNIF</sequence>
<dbReference type="InterPro" id="IPR036217">
    <property type="entry name" value="MethylDNA_cys_MeTrfase_DNAb"/>
</dbReference>
<proteinExistence type="predicted"/>
<evidence type="ECO:0000313" key="8">
    <source>
        <dbReference type="EMBL" id="WAW15329.1"/>
    </source>
</evidence>
<accession>A0ABY7JS71</accession>
<evidence type="ECO:0000256" key="3">
    <source>
        <dbReference type="ARBA" id="ARBA00022679"/>
    </source>
</evidence>
<gene>
    <name evidence="8" type="ORF">O0R46_02425</name>
</gene>
<reference evidence="8" key="1">
    <citation type="submission" date="2022-12" db="EMBL/GenBank/DDBJ databases">
        <title>Peptostreptococcus.</title>
        <authorList>
            <person name="Lee S.H."/>
        </authorList>
    </citation>
    <scope>NUCLEOTIDE SEQUENCE</scope>
    <source>
        <strain evidence="8">CBA3647</strain>
    </source>
</reference>
<organism evidence="8 9">
    <name type="scientific">Peptostreptococcus equinus</name>
    <dbReference type="NCBI Taxonomy" id="3003601"/>
    <lineage>
        <taxon>Bacteria</taxon>
        <taxon>Bacillati</taxon>
        <taxon>Bacillota</taxon>
        <taxon>Clostridia</taxon>
        <taxon>Peptostreptococcales</taxon>
        <taxon>Peptostreptococcaceae</taxon>
        <taxon>Peptostreptococcus</taxon>
    </lineage>
</organism>
<evidence type="ECO:0000256" key="2">
    <source>
        <dbReference type="ARBA" id="ARBA00022603"/>
    </source>
</evidence>
<dbReference type="InterPro" id="IPR036388">
    <property type="entry name" value="WH-like_DNA-bd_sf"/>
</dbReference>
<evidence type="ECO:0000256" key="1">
    <source>
        <dbReference type="ARBA" id="ARBA00001286"/>
    </source>
</evidence>
<dbReference type="InterPro" id="IPR014048">
    <property type="entry name" value="MethylDNA_cys_MeTrfase_DNA-bd"/>
</dbReference>
<dbReference type="RefSeq" id="WP_269312000.1">
    <property type="nucleotide sequence ID" value="NZ_CP114052.1"/>
</dbReference>
<evidence type="ECO:0000313" key="9">
    <source>
        <dbReference type="Proteomes" id="UP001164187"/>
    </source>
</evidence>
<evidence type="ECO:0000259" key="7">
    <source>
        <dbReference type="Pfam" id="PF01035"/>
    </source>
</evidence>
<keyword evidence="2" id="KW-0489">Methyltransferase</keyword>
<dbReference type="PROSITE" id="PS00374">
    <property type="entry name" value="MGMT"/>
    <property type="match status" value="1"/>
</dbReference>
<dbReference type="CDD" id="cd06445">
    <property type="entry name" value="ATase"/>
    <property type="match status" value="1"/>
</dbReference>
<dbReference type="SUPFAM" id="SSF53155">
    <property type="entry name" value="Methylated DNA-protein cysteine methyltransferase domain"/>
    <property type="match status" value="1"/>
</dbReference>
<keyword evidence="5" id="KW-0234">DNA repair</keyword>
<keyword evidence="3" id="KW-0808">Transferase</keyword>
<comment type="catalytic activity">
    <reaction evidence="1">
        <text>a 4-O-methyl-thymidine in DNA + L-cysteinyl-[protein] = a thymidine in DNA + S-methyl-L-cysteinyl-[protein]</text>
        <dbReference type="Rhea" id="RHEA:53428"/>
        <dbReference type="Rhea" id="RHEA-COMP:10131"/>
        <dbReference type="Rhea" id="RHEA-COMP:10132"/>
        <dbReference type="Rhea" id="RHEA-COMP:13555"/>
        <dbReference type="Rhea" id="RHEA-COMP:13556"/>
        <dbReference type="ChEBI" id="CHEBI:29950"/>
        <dbReference type="ChEBI" id="CHEBI:82612"/>
        <dbReference type="ChEBI" id="CHEBI:137386"/>
        <dbReference type="ChEBI" id="CHEBI:137387"/>
        <dbReference type="EC" id="2.1.1.63"/>
    </reaction>
</comment>
<keyword evidence="4" id="KW-0227">DNA damage</keyword>
<dbReference type="Proteomes" id="UP001164187">
    <property type="component" value="Chromosome"/>
</dbReference>
<evidence type="ECO:0000256" key="6">
    <source>
        <dbReference type="ARBA" id="ARBA00049348"/>
    </source>
</evidence>
<comment type="catalytic activity">
    <reaction evidence="6">
        <text>a 6-O-methyl-2'-deoxyguanosine in DNA + L-cysteinyl-[protein] = S-methyl-L-cysteinyl-[protein] + a 2'-deoxyguanosine in DNA</text>
        <dbReference type="Rhea" id="RHEA:24000"/>
        <dbReference type="Rhea" id="RHEA-COMP:10131"/>
        <dbReference type="Rhea" id="RHEA-COMP:10132"/>
        <dbReference type="Rhea" id="RHEA-COMP:11367"/>
        <dbReference type="Rhea" id="RHEA-COMP:11368"/>
        <dbReference type="ChEBI" id="CHEBI:29950"/>
        <dbReference type="ChEBI" id="CHEBI:82612"/>
        <dbReference type="ChEBI" id="CHEBI:85445"/>
        <dbReference type="ChEBI" id="CHEBI:85448"/>
        <dbReference type="EC" id="2.1.1.63"/>
    </reaction>
</comment>
<evidence type="ECO:0000256" key="5">
    <source>
        <dbReference type="ARBA" id="ARBA00023204"/>
    </source>
</evidence>
<dbReference type="SUPFAM" id="SSF46767">
    <property type="entry name" value="Methylated DNA-protein cysteine methyltransferase, C-terminal domain"/>
    <property type="match status" value="1"/>
</dbReference>
<evidence type="ECO:0000256" key="4">
    <source>
        <dbReference type="ARBA" id="ARBA00022763"/>
    </source>
</evidence>
<name>A0ABY7JS71_9FIRM</name>
<protein>
    <submittedName>
        <fullName evidence="8">Methylated-DNA--[protein]-cysteine S-methyltransferase</fullName>
    </submittedName>
</protein>
<dbReference type="PANTHER" id="PTHR10815:SF13">
    <property type="entry name" value="METHYLATED-DNA--PROTEIN-CYSTEINE METHYLTRANSFERASE"/>
    <property type="match status" value="1"/>
</dbReference>
<dbReference type="InterPro" id="IPR036631">
    <property type="entry name" value="MGMT_N_sf"/>
</dbReference>
<dbReference type="Pfam" id="PF01035">
    <property type="entry name" value="DNA_binding_1"/>
    <property type="match status" value="1"/>
</dbReference>
<dbReference type="NCBIfam" id="TIGR00589">
    <property type="entry name" value="ogt"/>
    <property type="match status" value="1"/>
</dbReference>
<feature type="domain" description="Methylated-DNA-[protein]-cysteine S-methyltransferase DNA binding" evidence="7">
    <location>
        <begin position="92"/>
        <end position="171"/>
    </location>
</feature>